<protein>
    <recommendedName>
        <fullName evidence="4">Lipoprotein</fullName>
    </recommendedName>
</protein>
<feature type="signal peptide" evidence="1">
    <location>
        <begin position="1"/>
        <end position="17"/>
    </location>
</feature>
<dbReference type="GeneID" id="88222797"/>
<dbReference type="HOGENOM" id="CLU_1561128_0_0_6"/>
<dbReference type="RefSeq" id="WP_010959813.1">
    <property type="nucleotide sequence ID" value="NC_002977.6"/>
</dbReference>
<evidence type="ECO:0008006" key="4">
    <source>
        <dbReference type="Google" id="ProtNLM"/>
    </source>
</evidence>
<evidence type="ECO:0000313" key="3">
    <source>
        <dbReference type="Proteomes" id="UP000006821"/>
    </source>
</evidence>
<evidence type="ECO:0000256" key="1">
    <source>
        <dbReference type="SAM" id="SignalP"/>
    </source>
</evidence>
<dbReference type="Proteomes" id="UP000006821">
    <property type="component" value="Chromosome"/>
</dbReference>
<feature type="chain" id="PRO_5004265449" description="Lipoprotein" evidence="1">
    <location>
        <begin position="18"/>
        <end position="171"/>
    </location>
</feature>
<gene>
    <name evidence="2" type="ordered locus">MCA0454</name>
</gene>
<dbReference type="PROSITE" id="PS51257">
    <property type="entry name" value="PROKAR_LIPOPROTEIN"/>
    <property type="match status" value="1"/>
</dbReference>
<sequence length="171" mass="18569">MKPLHMLFSLLGLSACAMDTFTTGVPVDELEKVSGEKPAHHARNVDGVDIWTTGAPDRKYKILGMIHDVRRNVPWRTQTYLSDLAQATKKAGGDAAIIIIIADSKLVYKMGMGCDASVETTEKCIHAQGASLSGAAPGEEATIYSENIESTSVPLEYKDSRVLVIKYLDTK</sequence>
<dbReference type="EMBL" id="AE017282">
    <property type="protein sequence ID" value="AAU90384.1"/>
    <property type="molecule type" value="Genomic_DNA"/>
</dbReference>
<organism evidence="2 3">
    <name type="scientific">Methylococcus capsulatus (strain ATCC 33009 / NCIMB 11132 / Bath)</name>
    <dbReference type="NCBI Taxonomy" id="243233"/>
    <lineage>
        <taxon>Bacteria</taxon>
        <taxon>Pseudomonadati</taxon>
        <taxon>Pseudomonadota</taxon>
        <taxon>Gammaproteobacteria</taxon>
        <taxon>Methylococcales</taxon>
        <taxon>Methylococcaceae</taxon>
        <taxon>Methylococcus</taxon>
    </lineage>
</organism>
<dbReference type="KEGG" id="mca:MCA0454"/>
<dbReference type="AlphaFoldDB" id="Q60BL2"/>
<name>Q60BL2_METCA</name>
<keyword evidence="1" id="KW-0732">Signal</keyword>
<accession>Q60BL2</accession>
<proteinExistence type="predicted"/>
<reference evidence="2 3" key="1">
    <citation type="journal article" date="2004" name="PLoS Biol.">
        <title>Genomic insights into methanotrophy: the complete genome sequence of Methylococcus capsulatus (Bath).</title>
        <authorList>
            <person name="Ward N.L."/>
            <person name="Larsen O."/>
            <person name="Sakwa J."/>
            <person name="Bruseth L."/>
            <person name="Khouri H.M."/>
            <person name="Durkin A.S."/>
            <person name="Dimitrov G."/>
            <person name="Jiang L."/>
            <person name="Scanlan D."/>
            <person name="Kang K.H."/>
            <person name="Lewis M.R."/>
            <person name="Nelson K.E."/>
            <person name="Methe B.A."/>
            <person name="Wu M."/>
            <person name="Heidelberg J.F."/>
            <person name="Paulsen I.T."/>
            <person name="Fouts D.E."/>
            <person name="Ravel J."/>
            <person name="Tettelin H."/>
            <person name="Ren Q."/>
            <person name="Read T.D."/>
            <person name="DeBoy R.T."/>
            <person name="Seshadri R."/>
            <person name="Salzberg S.L."/>
            <person name="Jensen H.B."/>
            <person name="Birkeland N.K."/>
            <person name="Nelson W.C."/>
            <person name="Dodson R.J."/>
            <person name="Grindhaug S.H."/>
            <person name="Holt I.E."/>
            <person name="Eidhammer I."/>
            <person name="Jonasen I."/>
            <person name="Vanaken S."/>
            <person name="Utterback T.R."/>
            <person name="Feldblyum T.V."/>
            <person name="Fraser C.M."/>
            <person name="Lillehaug J.R."/>
            <person name="Eisen J.A."/>
        </authorList>
    </citation>
    <scope>NUCLEOTIDE SEQUENCE [LARGE SCALE GENOMIC DNA]</scope>
    <source>
        <strain evidence="3">ATCC 33009 / NCIMB 11132 / Bath</strain>
    </source>
</reference>
<evidence type="ECO:0000313" key="2">
    <source>
        <dbReference type="EMBL" id="AAU90384.1"/>
    </source>
</evidence>